<dbReference type="InterPro" id="IPR036971">
    <property type="entry name" value="PDEase_catalytic_dom_sf"/>
</dbReference>
<evidence type="ECO:0000259" key="6">
    <source>
        <dbReference type="PROSITE" id="PS51845"/>
    </source>
</evidence>
<name>A0A061QSF3_9CHLO</name>
<dbReference type="PROSITE" id="PS51845">
    <property type="entry name" value="PDEASE_I_2"/>
    <property type="match status" value="1"/>
</dbReference>
<feature type="domain" description="PDEase" evidence="6">
    <location>
        <begin position="1"/>
        <end position="307"/>
    </location>
</feature>
<dbReference type="Pfam" id="PF00233">
    <property type="entry name" value="PDEase_I"/>
    <property type="match status" value="1"/>
</dbReference>
<dbReference type="InterPro" id="IPR002073">
    <property type="entry name" value="PDEase_catalytic_dom"/>
</dbReference>
<feature type="binding site" evidence="4">
    <location>
        <position position="271"/>
    </location>
    <ligand>
        <name>AMP</name>
        <dbReference type="ChEBI" id="CHEBI:456215"/>
    </ligand>
</feature>
<feature type="binding site" evidence="5">
    <location>
        <position position="97"/>
    </location>
    <ligand>
        <name>Zn(2+)</name>
        <dbReference type="ChEBI" id="CHEBI:29105"/>
        <label>1</label>
    </ligand>
</feature>
<evidence type="ECO:0000256" key="5">
    <source>
        <dbReference type="PIRSR" id="PIRSR623088-3"/>
    </source>
</evidence>
<feature type="binding site" evidence="5">
    <location>
        <position position="97"/>
    </location>
    <ligand>
        <name>Zn(2+)</name>
        <dbReference type="ChEBI" id="CHEBI:29105"/>
        <label>2</label>
    </ligand>
</feature>
<protein>
    <submittedName>
        <fullName evidence="7">3 5-cyclic nucleotide phosphodiesterase</fullName>
    </submittedName>
</protein>
<keyword evidence="2" id="KW-0378">Hydrolase</keyword>
<evidence type="ECO:0000256" key="2">
    <source>
        <dbReference type="ARBA" id="ARBA00022801"/>
    </source>
</evidence>
<feature type="binding site" evidence="5">
    <location>
        <position position="57"/>
    </location>
    <ligand>
        <name>Zn(2+)</name>
        <dbReference type="ChEBI" id="CHEBI:29105"/>
        <label>1</label>
    </ligand>
</feature>
<dbReference type="SMART" id="SM00471">
    <property type="entry name" value="HDc"/>
    <property type="match status" value="1"/>
</dbReference>
<feature type="active site" description="Proton donor" evidence="3">
    <location>
        <position position="53"/>
    </location>
</feature>
<feature type="binding site" evidence="4">
    <location>
        <begin position="53"/>
        <end position="57"/>
    </location>
    <ligand>
        <name>AMP</name>
        <dbReference type="ChEBI" id="CHEBI:456215"/>
    </ligand>
</feature>
<dbReference type="PRINTS" id="PR00387">
    <property type="entry name" value="PDIESTERASE1"/>
</dbReference>
<evidence type="ECO:0000256" key="1">
    <source>
        <dbReference type="ARBA" id="ARBA00022723"/>
    </source>
</evidence>
<sequence>VPAATHGIWAATACRLSALAGKPRPEVHRGGSYPKLVSFLRAVEDGYHDVPYHNSCHAADVLCRLSAILLAERMCHDGTPQSRGLLLATLVAAVIHDYDHPGTDNAFQVNEGTKAARSFNHRMVLENNSLFQCLEMLRSPRMDLWSEFGINPTHATQLVIELVLATDMTRHFDIVGEFESKVVASLETQRIDNACDFLHSLDEPKRRLTLSVALKIADVGHACAPSHAHERWSKCLEREFAQQGELDLKSGREPAILKHPQKPSVTDPSNQAAFFNIIAIPMLTSWTKAFPSSGNCLLHQAKTNLRH</sequence>
<feature type="non-terminal residue" evidence="7">
    <location>
        <position position="307"/>
    </location>
</feature>
<gene>
    <name evidence="7" type="ORF">TSPGSL018_20292</name>
</gene>
<dbReference type="InterPro" id="IPR023088">
    <property type="entry name" value="PDEase"/>
</dbReference>
<dbReference type="AlphaFoldDB" id="A0A061QSF3"/>
<dbReference type="InterPro" id="IPR023174">
    <property type="entry name" value="PDEase_CS"/>
</dbReference>
<dbReference type="EMBL" id="GBEZ01023296">
    <property type="protein sequence ID" value="JAC63582.1"/>
    <property type="molecule type" value="Transcribed_RNA"/>
</dbReference>
<reference evidence="7" key="1">
    <citation type="submission" date="2014-05" db="EMBL/GenBank/DDBJ databases">
        <title>The transcriptome of the halophilic microalga Tetraselmis sp. GSL018 isolated from the Great Salt Lake, Utah.</title>
        <authorList>
            <person name="Jinkerson R.E."/>
            <person name="D'Adamo S."/>
            <person name="Posewitz M.C."/>
        </authorList>
    </citation>
    <scope>NUCLEOTIDE SEQUENCE</scope>
    <source>
        <strain evidence="7">GSL018</strain>
    </source>
</reference>
<dbReference type="PANTHER" id="PTHR11347">
    <property type="entry name" value="CYCLIC NUCLEOTIDE PHOSPHODIESTERASE"/>
    <property type="match status" value="1"/>
</dbReference>
<evidence type="ECO:0000256" key="4">
    <source>
        <dbReference type="PIRSR" id="PIRSR623088-2"/>
    </source>
</evidence>
<feature type="non-terminal residue" evidence="7">
    <location>
        <position position="1"/>
    </location>
</feature>
<feature type="binding site" evidence="5">
    <location>
        <position position="96"/>
    </location>
    <ligand>
        <name>Zn(2+)</name>
        <dbReference type="ChEBI" id="CHEBI:29105"/>
        <label>1</label>
    </ligand>
</feature>
<dbReference type="SUPFAM" id="SSF109604">
    <property type="entry name" value="HD-domain/PDEase-like"/>
    <property type="match status" value="1"/>
</dbReference>
<dbReference type="InterPro" id="IPR003607">
    <property type="entry name" value="HD/PDEase_dom"/>
</dbReference>
<feature type="binding site" evidence="4">
    <location>
        <position position="97"/>
    </location>
    <ligand>
        <name>AMP</name>
        <dbReference type="ChEBI" id="CHEBI:456215"/>
    </ligand>
</feature>
<dbReference type="PROSITE" id="PS00126">
    <property type="entry name" value="PDEASE_I_1"/>
    <property type="match status" value="1"/>
</dbReference>
<dbReference type="Gene3D" id="1.10.1300.10">
    <property type="entry name" value="3'5'-cyclic nucleotide phosphodiesterase, catalytic domain"/>
    <property type="match status" value="1"/>
</dbReference>
<evidence type="ECO:0000256" key="3">
    <source>
        <dbReference type="PIRSR" id="PIRSR623088-1"/>
    </source>
</evidence>
<dbReference type="GO" id="GO:0046872">
    <property type="term" value="F:metal ion binding"/>
    <property type="evidence" value="ECO:0007669"/>
    <property type="project" value="UniProtKB-KW"/>
</dbReference>
<feature type="binding site" evidence="4">
    <location>
        <position position="218"/>
    </location>
    <ligand>
        <name>AMP</name>
        <dbReference type="ChEBI" id="CHEBI:456215"/>
    </ligand>
</feature>
<feature type="binding site" evidence="5">
    <location>
        <position position="218"/>
    </location>
    <ligand>
        <name>Zn(2+)</name>
        <dbReference type="ChEBI" id="CHEBI:29105"/>
        <label>1</label>
    </ligand>
</feature>
<proteinExistence type="predicted"/>
<organism evidence="7">
    <name type="scientific">Tetraselmis sp. GSL018</name>
    <dbReference type="NCBI Taxonomy" id="582737"/>
    <lineage>
        <taxon>Eukaryota</taxon>
        <taxon>Viridiplantae</taxon>
        <taxon>Chlorophyta</taxon>
        <taxon>core chlorophytes</taxon>
        <taxon>Chlorodendrophyceae</taxon>
        <taxon>Chlorodendrales</taxon>
        <taxon>Chlorodendraceae</taxon>
        <taxon>Tetraselmis</taxon>
    </lineage>
</organism>
<accession>A0A061QSF3</accession>
<dbReference type="GO" id="GO:0007165">
    <property type="term" value="P:signal transduction"/>
    <property type="evidence" value="ECO:0007669"/>
    <property type="project" value="InterPro"/>
</dbReference>
<dbReference type="GO" id="GO:0004114">
    <property type="term" value="F:3',5'-cyclic-nucleotide phosphodiesterase activity"/>
    <property type="evidence" value="ECO:0007669"/>
    <property type="project" value="InterPro"/>
</dbReference>
<keyword evidence="1 5" id="KW-0479">Metal-binding</keyword>
<evidence type="ECO:0000313" key="7">
    <source>
        <dbReference type="EMBL" id="JAC63582.1"/>
    </source>
</evidence>
<dbReference type="CDD" id="cd00077">
    <property type="entry name" value="HDc"/>
    <property type="match status" value="1"/>
</dbReference>